<accession>A0A502GY94</accession>
<keyword evidence="1" id="KW-0812">Transmembrane</keyword>
<evidence type="ECO:0000313" key="3">
    <source>
        <dbReference type="Proteomes" id="UP000317646"/>
    </source>
</evidence>
<comment type="caution">
    <text evidence="2">The sequence shown here is derived from an EMBL/GenBank/DDBJ whole genome shotgun (WGS) entry which is preliminary data.</text>
</comment>
<evidence type="ECO:0000313" key="2">
    <source>
        <dbReference type="EMBL" id="TPG65963.1"/>
    </source>
</evidence>
<keyword evidence="1" id="KW-1133">Transmembrane helix</keyword>
<dbReference type="RefSeq" id="WP_140466613.1">
    <property type="nucleotide sequence ID" value="NZ_RCYZ01000004.1"/>
</dbReference>
<feature type="transmembrane region" description="Helical" evidence="1">
    <location>
        <begin position="142"/>
        <end position="162"/>
    </location>
</feature>
<sequence length="180" mass="20609">MKDNAINTPIDPKQIKGWGIDADPKNDPTYPMRHRMNVGEDPDSKHRPTLQHVDEEVLKSIERPNVSAVFGTPEPPRGLSGLIRRQAYKYSENQYKHWLPMILADRVDMIEGVLDDLAHGHVPNIFAERGAKMDWKYNRSGFFTRLATISLLTAGTIVLFSGKGKNKNKRSKKQRRYQDL</sequence>
<dbReference type="EMBL" id="RCYZ01000004">
    <property type="protein sequence ID" value="TPG65963.1"/>
    <property type="molecule type" value="Genomic_DNA"/>
</dbReference>
<keyword evidence="3" id="KW-1185">Reference proteome</keyword>
<proteinExistence type="predicted"/>
<reference evidence="2 3" key="1">
    <citation type="journal article" date="2019" name="Environ. Microbiol.">
        <title>Species interactions and distinct microbial communities in high Arctic permafrost affected cryosols are associated with the CH4 and CO2 gas fluxes.</title>
        <authorList>
            <person name="Altshuler I."/>
            <person name="Hamel J."/>
            <person name="Turney S."/>
            <person name="Magnuson E."/>
            <person name="Levesque R."/>
            <person name="Greer C."/>
            <person name="Whyte L.G."/>
        </authorList>
    </citation>
    <scope>NUCLEOTIDE SEQUENCE [LARGE SCALE GENOMIC DNA]</scope>
    <source>
        <strain evidence="2 3">S9.2P</strain>
    </source>
</reference>
<keyword evidence="1" id="KW-0472">Membrane</keyword>
<gene>
    <name evidence="2" type="ORF">EAH73_11315</name>
</gene>
<dbReference type="Proteomes" id="UP000317646">
    <property type="component" value="Unassembled WGS sequence"/>
</dbReference>
<protein>
    <submittedName>
        <fullName evidence="2">Uncharacterized protein</fullName>
    </submittedName>
</protein>
<dbReference type="OrthoDB" id="6021991at2"/>
<evidence type="ECO:0000256" key="1">
    <source>
        <dbReference type="SAM" id="Phobius"/>
    </source>
</evidence>
<organism evidence="2 3">
    <name type="scientific">Hymenobacter nivis</name>
    <dbReference type="NCBI Taxonomy" id="1850093"/>
    <lineage>
        <taxon>Bacteria</taxon>
        <taxon>Pseudomonadati</taxon>
        <taxon>Bacteroidota</taxon>
        <taxon>Cytophagia</taxon>
        <taxon>Cytophagales</taxon>
        <taxon>Hymenobacteraceae</taxon>
        <taxon>Hymenobacter</taxon>
    </lineage>
</organism>
<name>A0A502GY94_9BACT</name>
<dbReference type="AlphaFoldDB" id="A0A502GY94"/>